<organism evidence="10 11">
    <name type="scientific">Paralimibaculum aggregatum</name>
    <dbReference type="NCBI Taxonomy" id="3036245"/>
    <lineage>
        <taxon>Bacteria</taxon>
        <taxon>Pseudomonadati</taxon>
        <taxon>Pseudomonadota</taxon>
        <taxon>Alphaproteobacteria</taxon>
        <taxon>Rhodobacterales</taxon>
        <taxon>Paracoccaceae</taxon>
        <taxon>Paralimibaculum</taxon>
    </lineage>
</organism>
<comment type="subcellular location">
    <subcellularLocation>
        <location evidence="1">Cell membrane</location>
        <topology evidence="1">Multi-pass membrane protein</topology>
    </subcellularLocation>
</comment>
<evidence type="ECO:0000256" key="3">
    <source>
        <dbReference type="ARBA" id="ARBA00022676"/>
    </source>
</evidence>
<protein>
    <submittedName>
        <fullName evidence="10">Glycosyltransferase family 39 protein</fullName>
    </submittedName>
</protein>
<dbReference type="InterPro" id="IPR050297">
    <property type="entry name" value="LipidA_mod_glycosyltrf_83"/>
</dbReference>
<feature type="transmembrane region" description="Helical" evidence="8">
    <location>
        <begin position="294"/>
        <end position="318"/>
    </location>
</feature>
<feature type="domain" description="ArnT-like N-terminal" evidence="9">
    <location>
        <begin position="70"/>
        <end position="260"/>
    </location>
</feature>
<evidence type="ECO:0000313" key="11">
    <source>
        <dbReference type="Proteomes" id="UP001239909"/>
    </source>
</evidence>
<keyword evidence="3" id="KW-0328">Glycosyltransferase</keyword>
<feature type="transmembrane region" description="Helical" evidence="8">
    <location>
        <begin position="243"/>
        <end position="263"/>
    </location>
</feature>
<gene>
    <name evidence="10" type="ORF">LNKW23_03410</name>
</gene>
<evidence type="ECO:0000256" key="1">
    <source>
        <dbReference type="ARBA" id="ARBA00004651"/>
    </source>
</evidence>
<keyword evidence="4" id="KW-0808">Transferase</keyword>
<dbReference type="PANTHER" id="PTHR33908">
    <property type="entry name" value="MANNOSYLTRANSFERASE YKCB-RELATED"/>
    <property type="match status" value="1"/>
</dbReference>
<dbReference type="Proteomes" id="UP001239909">
    <property type="component" value="Unassembled WGS sequence"/>
</dbReference>
<evidence type="ECO:0000256" key="5">
    <source>
        <dbReference type="ARBA" id="ARBA00022692"/>
    </source>
</evidence>
<evidence type="ECO:0000256" key="7">
    <source>
        <dbReference type="ARBA" id="ARBA00023136"/>
    </source>
</evidence>
<keyword evidence="5 8" id="KW-0812">Transmembrane</keyword>
<keyword evidence="6 8" id="KW-1133">Transmembrane helix</keyword>
<feature type="transmembrane region" description="Helical" evidence="8">
    <location>
        <begin position="380"/>
        <end position="404"/>
    </location>
</feature>
<dbReference type="PANTHER" id="PTHR33908:SF3">
    <property type="entry name" value="UNDECAPRENYL PHOSPHATE-ALPHA-4-AMINO-4-DEOXY-L-ARABINOSE ARABINOSYL TRANSFERASE"/>
    <property type="match status" value="1"/>
</dbReference>
<dbReference type="Pfam" id="PF02366">
    <property type="entry name" value="PMT"/>
    <property type="match status" value="1"/>
</dbReference>
<feature type="transmembrane region" description="Helical" evidence="8">
    <location>
        <begin position="325"/>
        <end position="344"/>
    </location>
</feature>
<feature type="transmembrane region" description="Helical" evidence="8">
    <location>
        <begin position="142"/>
        <end position="162"/>
    </location>
</feature>
<evidence type="ECO:0000313" key="10">
    <source>
        <dbReference type="EMBL" id="GMG81129.1"/>
    </source>
</evidence>
<evidence type="ECO:0000256" key="6">
    <source>
        <dbReference type="ARBA" id="ARBA00022989"/>
    </source>
</evidence>
<feature type="transmembrane region" description="Helical" evidence="8">
    <location>
        <begin position="410"/>
        <end position="427"/>
    </location>
</feature>
<dbReference type="InterPro" id="IPR003342">
    <property type="entry name" value="ArnT-like_N"/>
</dbReference>
<accession>A0ABQ6LGG7</accession>
<evidence type="ECO:0000256" key="4">
    <source>
        <dbReference type="ARBA" id="ARBA00022679"/>
    </source>
</evidence>
<evidence type="ECO:0000256" key="2">
    <source>
        <dbReference type="ARBA" id="ARBA00022475"/>
    </source>
</evidence>
<evidence type="ECO:0000256" key="8">
    <source>
        <dbReference type="SAM" id="Phobius"/>
    </source>
</evidence>
<dbReference type="EMBL" id="BSYI01000002">
    <property type="protein sequence ID" value="GMG81129.1"/>
    <property type="molecule type" value="Genomic_DNA"/>
</dbReference>
<evidence type="ECO:0000259" key="9">
    <source>
        <dbReference type="Pfam" id="PF02366"/>
    </source>
</evidence>
<keyword evidence="7 8" id="KW-0472">Membrane</keyword>
<feature type="transmembrane region" description="Helical" evidence="8">
    <location>
        <begin position="199"/>
        <end position="231"/>
    </location>
</feature>
<reference evidence="10 11" key="1">
    <citation type="submission" date="2023-04" db="EMBL/GenBank/DDBJ databases">
        <title>Marinoamorphus aggregata gen. nov., sp. Nov., isolate from tissue of brittle star Ophioplocus japonicus.</title>
        <authorList>
            <person name="Kawano K."/>
            <person name="Sawayama S."/>
            <person name="Nakagawa S."/>
        </authorList>
    </citation>
    <scope>NUCLEOTIDE SEQUENCE [LARGE SCALE GENOMIC DNA]</scope>
    <source>
        <strain evidence="10 11">NKW23</strain>
    </source>
</reference>
<feature type="transmembrane region" description="Helical" evidence="8">
    <location>
        <begin position="39"/>
        <end position="58"/>
    </location>
</feature>
<feature type="transmembrane region" description="Helical" evidence="8">
    <location>
        <begin position="169"/>
        <end position="187"/>
    </location>
</feature>
<keyword evidence="2" id="KW-1003">Cell membrane</keyword>
<proteinExistence type="predicted"/>
<comment type="caution">
    <text evidence="10">The sequence shown here is derived from an EMBL/GenBank/DDBJ whole genome shotgun (WGS) entry which is preliminary data.</text>
</comment>
<feature type="transmembrane region" description="Helical" evidence="8">
    <location>
        <begin position="119"/>
        <end position="136"/>
    </location>
</feature>
<name>A0ABQ6LGG7_9RHOB</name>
<feature type="transmembrane region" description="Helical" evidence="8">
    <location>
        <begin position="439"/>
        <end position="458"/>
    </location>
</feature>
<feature type="transmembrane region" description="Helical" evidence="8">
    <location>
        <begin position="350"/>
        <end position="368"/>
    </location>
</feature>
<sequence>MQPVADRPPSPARRLCGRLETWLAAALDRAAASPLRRSLLIAAVALAAILPGLAAMPVTDRDEARFVQASKQMVESGDLIDIRFQDAPRWKKPVGIYWMQAGSAALAGGSAAPVWAYRLPSALAALAAAILLGWAARPLVGARAAALSGVLLASCLLALGEANIAKTDAVLMACSVAAFAGLARMLAAPEARLPWGVVLLFWGAVGLAGLVKGPIVPLIVLLTLAGLWLWARRPPPLLRLRPGVGVLLAAAIVLPWLVAIWQVSEGRFFAESVGKDLLGKVAEGQEKHWGPPGLFLALVWLTLWPWSALLPAAVPWAWAKRRLPFMALLAAWVVPFWIVLEAVPTKLPHYVLPLYPALLVGLAAWALAEDRPVPGPRTRWAGALIAAVPGCLLALALVGLPLALEGRLPWPALLLAPLGAGASLLAARAALDDRPLAQIAASLVAVLTLAGGVLQFGLPALETAFPSPRIAAAAAPWRACASGPLVTAGYREPSLVFLTETGTRLATPEEAARALASDPGTLMLLEDRWKPLLERHWESPPALVERARLSYFNYNRGDMETAAIVTPEDPRWTACAAAAGG</sequence>
<keyword evidence="11" id="KW-1185">Reference proteome</keyword>